<feature type="chain" id="PRO_5029553872" evidence="2">
    <location>
        <begin position="22"/>
        <end position="424"/>
    </location>
</feature>
<feature type="domain" description="Secretion system C-terminal sorting" evidence="3">
    <location>
        <begin position="360"/>
        <end position="419"/>
    </location>
</feature>
<protein>
    <submittedName>
        <fullName evidence="4">T9SS type A sorting domain-containing protein</fullName>
    </submittedName>
</protein>
<comment type="caution">
    <text evidence="4">The sequence shown here is derived from an EMBL/GenBank/DDBJ whole genome shotgun (WGS) entry which is preliminary data.</text>
</comment>
<evidence type="ECO:0000259" key="3">
    <source>
        <dbReference type="Pfam" id="PF18962"/>
    </source>
</evidence>
<proteinExistence type="predicted"/>
<evidence type="ECO:0000313" key="5">
    <source>
        <dbReference type="Proteomes" id="UP000447545"/>
    </source>
</evidence>
<dbReference type="AlphaFoldDB" id="A0A7K1GC71"/>
<evidence type="ECO:0000256" key="1">
    <source>
        <dbReference type="ARBA" id="ARBA00022729"/>
    </source>
</evidence>
<gene>
    <name evidence="4" type="ORF">F1003_03495</name>
</gene>
<dbReference type="SUPFAM" id="SSF56219">
    <property type="entry name" value="DNase I-like"/>
    <property type="match status" value="1"/>
</dbReference>
<name>A0A7K1GC71_9FLAO</name>
<sequence>MKKKILSFLTVCLMSSLNVSAQETFKVMFYNLLNYPLEDAVPNREDDLEFILADYQPDLLLVCELNNITGANTVLNITRTAINPNFEMATYVSNTSDDTTGDQNDLQNLLYYDSTKFILEEEIIVPTDLRDFNVYKLQLNTIDQDINPVEFYVIVCHLKASSGTVNAQRRFEMVLELDAYLNTLPSDTNVILGGDLNLYTGSEPAFQQLLQDTNNITFADPADRVGSWNNNPNFVDVFTQSTRTQSGMGGTTGGFDDRFDFILTSENILSTANITYVADSYQVYGNNGLSACYNSAINSSNCAVPGSEFSFEVRDALHNFSDHLPVTLSLEANVTLSDLGDSEITVNYNLEKTLIDSELIIYINSFKLFNQELNIYDSLGQVVETFQTNSSARQVFNTTKLSNGIYFLGFSKPQTKPIKFVISR</sequence>
<accession>A0A7K1GC71</accession>
<dbReference type="InterPro" id="IPR026444">
    <property type="entry name" value="Secre_tail"/>
</dbReference>
<dbReference type="NCBIfam" id="TIGR04183">
    <property type="entry name" value="Por_Secre_tail"/>
    <property type="match status" value="1"/>
</dbReference>
<dbReference type="Proteomes" id="UP000447545">
    <property type="component" value="Unassembled WGS sequence"/>
</dbReference>
<dbReference type="RefSeq" id="WP_155087827.1">
    <property type="nucleotide sequence ID" value="NZ_WJYA01000003.1"/>
</dbReference>
<keyword evidence="1 2" id="KW-0732">Signal</keyword>
<evidence type="ECO:0000313" key="4">
    <source>
        <dbReference type="EMBL" id="MTE25988.1"/>
    </source>
</evidence>
<organism evidence="4 5">
    <name type="scientific">Winogradskyella ouciana</name>
    <dbReference type="NCBI Taxonomy" id="2608631"/>
    <lineage>
        <taxon>Bacteria</taxon>
        <taxon>Pseudomonadati</taxon>
        <taxon>Bacteroidota</taxon>
        <taxon>Flavobacteriia</taxon>
        <taxon>Flavobacteriales</taxon>
        <taxon>Flavobacteriaceae</taxon>
        <taxon>Winogradskyella</taxon>
    </lineage>
</organism>
<dbReference type="InterPro" id="IPR036691">
    <property type="entry name" value="Endo/exonu/phosph_ase_sf"/>
</dbReference>
<feature type="signal peptide" evidence="2">
    <location>
        <begin position="1"/>
        <end position="21"/>
    </location>
</feature>
<dbReference type="EMBL" id="WJYA01000003">
    <property type="protein sequence ID" value="MTE25988.1"/>
    <property type="molecule type" value="Genomic_DNA"/>
</dbReference>
<dbReference type="Gene3D" id="3.60.10.10">
    <property type="entry name" value="Endonuclease/exonuclease/phosphatase"/>
    <property type="match status" value="1"/>
</dbReference>
<evidence type="ECO:0000256" key="2">
    <source>
        <dbReference type="SAM" id="SignalP"/>
    </source>
</evidence>
<dbReference type="Pfam" id="PF18962">
    <property type="entry name" value="Por_Secre_tail"/>
    <property type="match status" value="1"/>
</dbReference>
<reference evidence="4 5" key="1">
    <citation type="submission" date="2019-11" db="EMBL/GenBank/DDBJ databases">
        <title>Winogradskyella ouciana sp. nov., isolated from the hadal seawater of the Mariana Trench.</title>
        <authorList>
            <person name="Liu R."/>
        </authorList>
    </citation>
    <scope>NUCLEOTIDE SEQUENCE [LARGE SCALE GENOMIC DNA]</scope>
    <source>
        <strain evidence="4 5">ZXX205</strain>
    </source>
</reference>
<keyword evidence="5" id="KW-1185">Reference proteome</keyword>